<name>A0A917R0A2_9ACTN</name>
<gene>
    <name evidence="2" type="ORF">GCM10007964_22120</name>
</gene>
<dbReference type="EMBL" id="BMNT01000010">
    <property type="protein sequence ID" value="GGK79051.1"/>
    <property type="molecule type" value="Genomic_DNA"/>
</dbReference>
<reference evidence="2" key="2">
    <citation type="submission" date="2020-09" db="EMBL/GenBank/DDBJ databases">
        <authorList>
            <person name="Sun Q."/>
            <person name="Ohkuma M."/>
        </authorList>
    </citation>
    <scope>NUCLEOTIDE SEQUENCE</scope>
    <source>
        <strain evidence="2">JCM 13064</strain>
    </source>
</reference>
<accession>A0A917R0A2</accession>
<reference evidence="2" key="1">
    <citation type="journal article" date="2014" name="Int. J. Syst. Evol. Microbiol.">
        <title>Complete genome sequence of Corynebacterium casei LMG S-19264T (=DSM 44701T), isolated from a smear-ripened cheese.</title>
        <authorList>
            <consortium name="US DOE Joint Genome Institute (JGI-PGF)"/>
            <person name="Walter F."/>
            <person name="Albersmeier A."/>
            <person name="Kalinowski J."/>
            <person name="Ruckert C."/>
        </authorList>
    </citation>
    <scope>NUCLEOTIDE SEQUENCE</scope>
    <source>
        <strain evidence="2">JCM 13064</strain>
    </source>
</reference>
<proteinExistence type="predicted"/>
<protein>
    <submittedName>
        <fullName evidence="2">Uncharacterized protein</fullName>
    </submittedName>
</protein>
<comment type="caution">
    <text evidence="2">The sequence shown here is derived from an EMBL/GenBank/DDBJ whole genome shotgun (WGS) entry which is preliminary data.</text>
</comment>
<dbReference type="Pfam" id="PF13148">
    <property type="entry name" value="DUF3987"/>
    <property type="match status" value="1"/>
</dbReference>
<sequence>MAGLIHLAAHVDDGWRHPISAETMNAAATLGEYLTAHALAAFDAMGADPELECARAVHAWLERTRPERFTVREAFTALPRSRFRKVADLVTPLDVLEQLGWIHREPEPPCTGPGRRPSPTYAVHPSLCTQR</sequence>
<organism evidence="2 3">
    <name type="scientific">Sphaerisporangium melleum</name>
    <dbReference type="NCBI Taxonomy" id="321316"/>
    <lineage>
        <taxon>Bacteria</taxon>
        <taxon>Bacillati</taxon>
        <taxon>Actinomycetota</taxon>
        <taxon>Actinomycetes</taxon>
        <taxon>Streptosporangiales</taxon>
        <taxon>Streptosporangiaceae</taxon>
        <taxon>Sphaerisporangium</taxon>
    </lineage>
</organism>
<evidence type="ECO:0000313" key="3">
    <source>
        <dbReference type="Proteomes" id="UP000645217"/>
    </source>
</evidence>
<dbReference type="Proteomes" id="UP000645217">
    <property type="component" value="Unassembled WGS sequence"/>
</dbReference>
<evidence type="ECO:0000313" key="2">
    <source>
        <dbReference type="EMBL" id="GGK79051.1"/>
    </source>
</evidence>
<dbReference type="InterPro" id="IPR025048">
    <property type="entry name" value="DUF3987"/>
</dbReference>
<dbReference type="AlphaFoldDB" id="A0A917R0A2"/>
<feature type="region of interest" description="Disordered" evidence="1">
    <location>
        <begin position="106"/>
        <end position="131"/>
    </location>
</feature>
<evidence type="ECO:0000256" key="1">
    <source>
        <dbReference type="SAM" id="MobiDB-lite"/>
    </source>
</evidence>
<keyword evidence="3" id="KW-1185">Reference proteome</keyword>